<evidence type="ECO:0000259" key="2">
    <source>
        <dbReference type="PROSITE" id="PS50104"/>
    </source>
</evidence>
<feature type="compositionally biased region" description="Polar residues" evidence="1">
    <location>
        <begin position="31"/>
        <end position="43"/>
    </location>
</feature>
<gene>
    <name evidence="4" type="ORF">JXQ802_LOCUS39449</name>
    <name evidence="3" type="ORF">PYM288_LOCUS25221</name>
</gene>
<dbReference type="EMBL" id="CAJNOH010001354">
    <property type="protein sequence ID" value="CAF1207925.1"/>
    <property type="molecule type" value="Genomic_DNA"/>
</dbReference>
<dbReference type="AlphaFoldDB" id="A0A815S000"/>
<dbReference type="Proteomes" id="UP000663870">
    <property type="component" value="Unassembled WGS sequence"/>
</dbReference>
<name>A0A815S000_9BILA</name>
<dbReference type="PANTHER" id="PTHR46270:SF2">
    <property type="entry name" value="TIR DOMAIN-CONTAINING PROTEIN"/>
    <property type="match status" value="1"/>
</dbReference>
<dbReference type="InterPro" id="IPR035897">
    <property type="entry name" value="Toll_tir_struct_dom_sf"/>
</dbReference>
<keyword evidence="5" id="KW-1185">Reference proteome</keyword>
<protein>
    <recommendedName>
        <fullName evidence="2">TIR domain-containing protein</fullName>
    </recommendedName>
</protein>
<accession>A0A815S000</accession>
<feature type="compositionally biased region" description="Basic and acidic residues" evidence="1">
    <location>
        <begin position="15"/>
        <end position="30"/>
    </location>
</feature>
<feature type="domain" description="TIR" evidence="2">
    <location>
        <begin position="45"/>
        <end position="168"/>
    </location>
</feature>
<evidence type="ECO:0000313" key="4">
    <source>
        <dbReference type="EMBL" id="CAF1483653.1"/>
    </source>
</evidence>
<comment type="caution">
    <text evidence="4">The sequence shown here is derived from an EMBL/GenBank/DDBJ whole genome shotgun (WGS) entry which is preliminary data.</text>
</comment>
<proteinExistence type="predicted"/>
<dbReference type="SUPFAM" id="SSF52200">
    <property type="entry name" value="Toll/Interleukin receptor TIR domain"/>
    <property type="match status" value="1"/>
</dbReference>
<dbReference type="Pfam" id="PF13676">
    <property type="entry name" value="TIR_2"/>
    <property type="match status" value="1"/>
</dbReference>
<evidence type="ECO:0000313" key="5">
    <source>
        <dbReference type="Proteomes" id="UP000663870"/>
    </source>
</evidence>
<sequence length="168" mass="19337">MESVRNAARGILHNLDKVTDGTNRERKDSSNRSNTIQRAISSSTDKPSVMISYCHENKDFCNKLLKVLSTHYDKFHVWVDQTHCQSASDLWELIATGMEQAHMIVCLVSNYYFQSKSCRREFTYAVETLKKPIIPVLLESIEPKGWLGIRMSALLKLIHSNEKYCPKK</sequence>
<organism evidence="4 5">
    <name type="scientific">Rotaria sordida</name>
    <dbReference type="NCBI Taxonomy" id="392033"/>
    <lineage>
        <taxon>Eukaryota</taxon>
        <taxon>Metazoa</taxon>
        <taxon>Spiralia</taxon>
        <taxon>Gnathifera</taxon>
        <taxon>Rotifera</taxon>
        <taxon>Eurotatoria</taxon>
        <taxon>Bdelloidea</taxon>
        <taxon>Philodinida</taxon>
        <taxon>Philodinidae</taxon>
        <taxon>Rotaria</taxon>
    </lineage>
</organism>
<feature type="region of interest" description="Disordered" evidence="1">
    <location>
        <begin position="15"/>
        <end position="43"/>
    </location>
</feature>
<evidence type="ECO:0000256" key="1">
    <source>
        <dbReference type="SAM" id="MobiDB-lite"/>
    </source>
</evidence>
<dbReference type="GO" id="GO:0007165">
    <property type="term" value="P:signal transduction"/>
    <property type="evidence" value="ECO:0007669"/>
    <property type="project" value="InterPro"/>
</dbReference>
<dbReference type="EMBL" id="CAJNOL010002279">
    <property type="protein sequence ID" value="CAF1483653.1"/>
    <property type="molecule type" value="Genomic_DNA"/>
</dbReference>
<reference evidence="4" key="1">
    <citation type="submission" date="2021-02" db="EMBL/GenBank/DDBJ databases">
        <authorList>
            <person name="Nowell W R."/>
        </authorList>
    </citation>
    <scope>NUCLEOTIDE SEQUENCE</scope>
</reference>
<dbReference type="Proteomes" id="UP000663854">
    <property type="component" value="Unassembled WGS sequence"/>
</dbReference>
<dbReference type="PROSITE" id="PS50104">
    <property type="entry name" value="TIR"/>
    <property type="match status" value="1"/>
</dbReference>
<dbReference type="InterPro" id="IPR000157">
    <property type="entry name" value="TIR_dom"/>
</dbReference>
<dbReference type="PANTHER" id="PTHR46270">
    <property type="entry name" value="ARMADILLO-TYPE FOLD-RELATED"/>
    <property type="match status" value="1"/>
</dbReference>
<evidence type="ECO:0000313" key="3">
    <source>
        <dbReference type="EMBL" id="CAF1207925.1"/>
    </source>
</evidence>
<dbReference type="Gene3D" id="3.40.50.10140">
    <property type="entry name" value="Toll/interleukin-1 receptor homology (TIR) domain"/>
    <property type="match status" value="1"/>
</dbReference>